<keyword evidence="2 5" id="KW-0812">Transmembrane</keyword>
<accession>A0A5C4LTE4</accession>
<dbReference type="SUPFAM" id="SSF103473">
    <property type="entry name" value="MFS general substrate transporter"/>
    <property type="match status" value="1"/>
</dbReference>
<organism evidence="7 8">
    <name type="scientific">Amycolatopsis alkalitolerans</name>
    <dbReference type="NCBI Taxonomy" id="2547244"/>
    <lineage>
        <taxon>Bacteria</taxon>
        <taxon>Bacillati</taxon>
        <taxon>Actinomycetota</taxon>
        <taxon>Actinomycetes</taxon>
        <taxon>Pseudonocardiales</taxon>
        <taxon>Pseudonocardiaceae</taxon>
        <taxon>Amycolatopsis</taxon>
    </lineage>
</organism>
<evidence type="ECO:0000256" key="4">
    <source>
        <dbReference type="ARBA" id="ARBA00023136"/>
    </source>
</evidence>
<evidence type="ECO:0000313" key="8">
    <source>
        <dbReference type="Proteomes" id="UP000305546"/>
    </source>
</evidence>
<dbReference type="Proteomes" id="UP000305546">
    <property type="component" value="Unassembled WGS sequence"/>
</dbReference>
<feature type="transmembrane region" description="Helical" evidence="5">
    <location>
        <begin position="74"/>
        <end position="92"/>
    </location>
</feature>
<dbReference type="GO" id="GO:0046943">
    <property type="term" value="F:carboxylic acid transmembrane transporter activity"/>
    <property type="evidence" value="ECO:0007669"/>
    <property type="project" value="TreeGrafter"/>
</dbReference>
<keyword evidence="3 5" id="KW-1133">Transmembrane helix</keyword>
<name>A0A5C4LTE4_9PSEU</name>
<feature type="transmembrane region" description="Helical" evidence="5">
    <location>
        <begin position="98"/>
        <end position="119"/>
    </location>
</feature>
<feature type="transmembrane region" description="Helical" evidence="5">
    <location>
        <begin position="34"/>
        <end position="53"/>
    </location>
</feature>
<evidence type="ECO:0000259" key="6">
    <source>
        <dbReference type="PROSITE" id="PS50850"/>
    </source>
</evidence>
<evidence type="ECO:0000313" key="7">
    <source>
        <dbReference type="EMBL" id="TNC21897.1"/>
    </source>
</evidence>
<evidence type="ECO:0000256" key="3">
    <source>
        <dbReference type="ARBA" id="ARBA00022989"/>
    </source>
</evidence>
<comment type="caution">
    <text evidence="7">The sequence shown here is derived from an EMBL/GenBank/DDBJ whole genome shotgun (WGS) entry which is preliminary data.</text>
</comment>
<protein>
    <submittedName>
        <fullName evidence="7">MFS transporter</fullName>
    </submittedName>
</protein>
<keyword evidence="4 5" id="KW-0472">Membrane</keyword>
<evidence type="ECO:0000256" key="2">
    <source>
        <dbReference type="ARBA" id="ARBA00022692"/>
    </source>
</evidence>
<feature type="domain" description="Major facilitator superfamily (MFS) profile" evidence="6">
    <location>
        <begin position="1"/>
        <end position="122"/>
    </location>
</feature>
<dbReference type="InterPro" id="IPR020846">
    <property type="entry name" value="MFS_dom"/>
</dbReference>
<dbReference type="GO" id="GO:0005886">
    <property type="term" value="C:plasma membrane"/>
    <property type="evidence" value="ECO:0007669"/>
    <property type="project" value="UniProtKB-SubCell"/>
</dbReference>
<dbReference type="AlphaFoldDB" id="A0A5C4LTE4"/>
<dbReference type="RefSeq" id="WP_139099567.1">
    <property type="nucleotide sequence ID" value="NZ_VDFW01000030.1"/>
</dbReference>
<sequence length="137" mass="14182">MADRFGMRGPIAVFSLVLAASGVAYGLTFEPAAIIAFGIVVAALNQTLVALMYSYPPRLFPTGVRATGTGFCYGLGRVLNAVGPLVIGQIYLSAGYVPVFVFIGACGAMITVSVLLAPARARLAPSVARRATELSGR</sequence>
<reference evidence="7 8" key="1">
    <citation type="submission" date="2019-06" db="EMBL/GenBank/DDBJ databases">
        <title>Amycolatopsis alkalitolerans sp. nov., isolated from Gastrodia elata Blume.</title>
        <authorList>
            <person name="Narsing Rao M.P."/>
            <person name="Li W.J."/>
        </authorList>
    </citation>
    <scope>NUCLEOTIDE SEQUENCE [LARGE SCALE GENOMIC DNA]</scope>
    <source>
        <strain evidence="7 8">SYSUP0005</strain>
    </source>
</reference>
<proteinExistence type="predicted"/>
<dbReference type="InterPro" id="IPR036259">
    <property type="entry name" value="MFS_trans_sf"/>
</dbReference>
<dbReference type="PROSITE" id="PS50850">
    <property type="entry name" value="MFS"/>
    <property type="match status" value="1"/>
</dbReference>
<evidence type="ECO:0000256" key="5">
    <source>
        <dbReference type="SAM" id="Phobius"/>
    </source>
</evidence>
<dbReference type="OrthoDB" id="9109650at2"/>
<gene>
    <name evidence="7" type="ORF">FG385_26795</name>
</gene>
<dbReference type="PANTHER" id="PTHR23508:SF10">
    <property type="entry name" value="CARBOXYLIC ACID TRANSPORTER PROTEIN HOMOLOG"/>
    <property type="match status" value="1"/>
</dbReference>
<evidence type="ECO:0000256" key="1">
    <source>
        <dbReference type="ARBA" id="ARBA00004651"/>
    </source>
</evidence>
<comment type="subcellular location">
    <subcellularLocation>
        <location evidence="1">Cell membrane</location>
        <topology evidence="1">Multi-pass membrane protein</topology>
    </subcellularLocation>
</comment>
<dbReference type="PANTHER" id="PTHR23508">
    <property type="entry name" value="CARBOXYLIC ACID TRANSPORTER PROTEIN HOMOLOG"/>
    <property type="match status" value="1"/>
</dbReference>
<dbReference type="EMBL" id="VDFW01000030">
    <property type="protein sequence ID" value="TNC21897.1"/>
    <property type="molecule type" value="Genomic_DNA"/>
</dbReference>
<dbReference type="Gene3D" id="1.20.1250.20">
    <property type="entry name" value="MFS general substrate transporter like domains"/>
    <property type="match status" value="1"/>
</dbReference>
<keyword evidence="8" id="KW-1185">Reference proteome</keyword>